<keyword evidence="2" id="KW-0812">Transmembrane</keyword>
<name>A0ABT4HJ46_MYCIR</name>
<evidence type="ECO:0000256" key="1">
    <source>
        <dbReference type="SAM" id="MobiDB-lite"/>
    </source>
</evidence>
<sequence>MTTTFSPSPVPAPPPTSPPPPLSPGGRSAFRVLLIIAATALVIAVVVALGAAAFGISTFRVVKDSMPLPNTLTSVTVDTGSVPAAVRITTDREVREPRVDMRMVNSTRAGSRPLAVTADGTTAKVTIDGEASEFLRWGRAGEITVVLPPELARRVSVTTQQEMGVLFAQADIDQLTARTVEGAVVLSGSARRVEITNEHGDVTTREPIAVTESFRAATTTGDVSVDFVEPPQTVDATTEHGDIVISLPPPGPYFVDATTALPGNSAVVEVPQTRDRANAAAVITGRAETGDVVVNELG</sequence>
<dbReference type="RefSeq" id="WP_268786918.1">
    <property type="nucleotide sequence ID" value="NZ_JAPQYE010000009.1"/>
</dbReference>
<feature type="transmembrane region" description="Helical" evidence="2">
    <location>
        <begin position="29"/>
        <end position="56"/>
    </location>
</feature>
<reference evidence="3" key="1">
    <citation type="submission" date="2022-12" db="EMBL/GenBank/DDBJ databases">
        <title>Whole genome sequence of Mycolicibacterium iranicum strain SBH312.</title>
        <authorList>
            <person name="Jani J."/>
            <person name="Arifin Mustapha Z."/>
            <person name="Ahmed K."/>
            <person name="Kai Ling C."/>
        </authorList>
    </citation>
    <scope>NUCLEOTIDE SEQUENCE</scope>
    <source>
        <strain evidence="3">SBH312</strain>
    </source>
</reference>
<comment type="caution">
    <text evidence="3">The sequence shown here is derived from an EMBL/GenBank/DDBJ whole genome shotgun (WGS) entry which is preliminary data.</text>
</comment>
<evidence type="ECO:0000313" key="3">
    <source>
        <dbReference type="EMBL" id="MCZ0730236.1"/>
    </source>
</evidence>
<accession>A0ABT4HJ46</accession>
<keyword evidence="2" id="KW-0472">Membrane</keyword>
<feature type="compositionally biased region" description="Pro residues" evidence="1">
    <location>
        <begin position="8"/>
        <end position="23"/>
    </location>
</feature>
<proteinExistence type="predicted"/>
<evidence type="ECO:0000313" key="4">
    <source>
        <dbReference type="Proteomes" id="UP001084650"/>
    </source>
</evidence>
<gene>
    <name evidence="3" type="ORF">OY187_19490</name>
</gene>
<keyword evidence="2" id="KW-1133">Transmembrane helix</keyword>
<evidence type="ECO:0000256" key="2">
    <source>
        <dbReference type="SAM" id="Phobius"/>
    </source>
</evidence>
<evidence type="ECO:0008006" key="5">
    <source>
        <dbReference type="Google" id="ProtNLM"/>
    </source>
</evidence>
<organism evidence="3 4">
    <name type="scientific">Mycolicibacterium iranicum</name>
    <name type="common">Mycobacterium iranicum</name>
    <dbReference type="NCBI Taxonomy" id="912594"/>
    <lineage>
        <taxon>Bacteria</taxon>
        <taxon>Bacillati</taxon>
        <taxon>Actinomycetota</taxon>
        <taxon>Actinomycetes</taxon>
        <taxon>Mycobacteriales</taxon>
        <taxon>Mycobacteriaceae</taxon>
        <taxon>Mycolicibacterium</taxon>
    </lineage>
</organism>
<keyword evidence="4" id="KW-1185">Reference proteome</keyword>
<protein>
    <recommendedName>
        <fullName evidence="5">Adhesin domain-containing protein</fullName>
    </recommendedName>
</protein>
<dbReference type="Proteomes" id="UP001084650">
    <property type="component" value="Unassembled WGS sequence"/>
</dbReference>
<dbReference type="EMBL" id="JAPQYE010000009">
    <property type="protein sequence ID" value="MCZ0730236.1"/>
    <property type="molecule type" value="Genomic_DNA"/>
</dbReference>
<feature type="region of interest" description="Disordered" evidence="1">
    <location>
        <begin position="1"/>
        <end position="23"/>
    </location>
</feature>